<evidence type="ECO:0000313" key="3">
    <source>
        <dbReference type="EMBL" id="KAJ7027178.1"/>
    </source>
</evidence>
<dbReference type="InterPro" id="IPR044861">
    <property type="entry name" value="IPNS-like_FE2OG_OXY"/>
</dbReference>
<keyword evidence="3" id="KW-0223">Dioxygenase</keyword>
<comment type="similarity">
    <text evidence="1">Belongs to the iron/ascorbate-dependent oxidoreductase family.</text>
</comment>
<keyword evidence="1" id="KW-0479">Metal-binding</keyword>
<dbReference type="InterPro" id="IPR026992">
    <property type="entry name" value="DIOX_N"/>
</dbReference>
<dbReference type="PROSITE" id="PS51471">
    <property type="entry name" value="FE2OG_OXY"/>
    <property type="match status" value="1"/>
</dbReference>
<reference evidence="3" key="1">
    <citation type="submission" date="2023-03" db="EMBL/GenBank/DDBJ databases">
        <title>Massive genome expansion in bonnet fungi (Mycena s.s.) driven by repeated elements and novel gene families across ecological guilds.</title>
        <authorList>
            <consortium name="Lawrence Berkeley National Laboratory"/>
            <person name="Harder C.B."/>
            <person name="Miyauchi S."/>
            <person name="Viragh M."/>
            <person name="Kuo A."/>
            <person name="Thoen E."/>
            <person name="Andreopoulos B."/>
            <person name="Lu D."/>
            <person name="Skrede I."/>
            <person name="Drula E."/>
            <person name="Henrissat B."/>
            <person name="Morin E."/>
            <person name="Kohler A."/>
            <person name="Barry K."/>
            <person name="LaButti K."/>
            <person name="Morin E."/>
            <person name="Salamov A."/>
            <person name="Lipzen A."/>
            <person name="Mereny Z."/>
            <person name="Hegedus B."/>
            <person name="Baldrian P."/>
            <person name="Stursova M."/>
            <person name="Weitz H."/>
            <person name="Taylor A."/>
            <person name="Grigoriev I.V."/>
            <person name="Nagy L.G."/>
            <person name="Martin F."/>
            <person name="Kauserud H."/>
        </authorList>
    </citation>
    <scope>NUCLEOTIDE SEQUENCE</scope>
    <source>
        <strain evidence="3">CBHHK200</strain>
    </source>
</reference>
<accession>A0AAD6SGC9</accession>
<comment type="caution">
    <text evidence="3">The sequence shown here is derived from an EMBL/GenBank/DDBJ whole genome shotgun (WGS) entry which is preliminary data.</text>
</comment>
<dbReference type="GO" id="GO:0051213">
    <property type="term" value="F:dioxygenase activity"/>
    <property type="evidence" value="ECO:0007669"/>
    <property type="project" value="UniProtKB-KW"/>
</dbReference>
<dbReference type="GO" id="GO:0046872">
    <property type="term" value="F:metal ion binding"/>
    <property type="evidence" value="ECO:0007669"/>
    <property type="project" value="UniProtKB-KW"/>
</dbReference>
<gene>
    <name evidence="3" type="ORF">C8F04DRAFT_1123262</name>
</gene>
<proteinExistence type="inferred from homology"/>
<evidence type="ECO:0000259" key="2">
    <source>
        <dbReference type="PROSITE" id="PS51471"/>
    </source>
</evidence>
<dbReference type="Pfam" id="PF14226">
    <property type="entry name" value="DIOX_N"/>
    <property type="match status" value="1"/>
</dbReference>
<name>A0AAD6SGC9_9AGAR</name>
<evidence type="ECO:0000256" key="1">
    <source>
        <dbReference type="RuleBase" id="RU003682"/>
    </source>
</evidence>
<dbReference type="InterPro" id="IPR027443">
    <property type="entry name" value="IPNS-like_sf"/>
</dbReference>
<dbReference type="AlphaFoldDB" id="A0AAD6SGC9"/>
<keyword evidence="1" id="KW-0560">Oxidoreductase</keyword>
<dbReference type="EMBL" id="JARJCM010000128">
    <property type="protein sequence ID" value="KAJ7027178.1"/>
    <property type="molecule type" value="Genomic_DNA"/>
</dbReference>
<protein>
    <submittedName>
        <fullName evidence="3">Thymine dioxygenase</fullName>
    </submittedName>
</protein>
<evidence type="ECO:0000313" key="4">
    <source>
        <dbReference type="Proteomes" id="UP001218188"/>
    </source>
</evidence>
<dbReference type="PANTHER" id="PTHR47990">
    <property type="entry name" value="2-OXOGLUTARATE (2OG) AND FE(II)-DEPENDENT OXYGENASE SUPERFAMILY PROTEIN-RELATED"/>
    <property type="match status" value="1"/>
</dbReference>
<sequence>MEHSGIPMIDFSAFLDGSAKQEVGDKIVAAFKDIGFVYLTNHGIPSKDIAEMFALVKKFFAQPMEVKELAPHPASGAHHRGYSRPGREKVVHDEYEADKISEARALVPDVKESFECGREGDPIQANIWLPEGVFPGFEETCLDFFWLCHKVENNILRALAIGLALPEDYFLQYHTVADNQLRLLHYPSVPAGDLAADKIARIGAHTDYDSITLLLQDDVGGLEVEDPREPGLFRPAPPVPGTLIVNAGDFLMRWSNDTIRSTMHRVRAPTSMVNMSGMIPERYSIPYFCSADPDTIVDCIPGTWDEEHSKKYEPISAQEYVKKRLLAAY</sequence>
<dbReference type="InterPro" id="IPR005123">
    <property type="entry name" value="Oxoglu/Fe-dep_dioxygenase_dom"/>
</dbReference>
<dbReference type="Gene3D" id="2.60.120.330">
    <property type="entry name" value="B-lactam Antibiotic, Isopenicillin N Synthase, Chain"/>
    <property type="match status" value="1"/>
</dbReference>
<keyword evidence="1" id="KW-0408">Iron</keyword>
<dbReference type="SUPFAM" id="SSF51197">
    <property type="entry name" value="Clavaminate synthase-like"/>
    <property type="match status" value="1"/>
</dbReference>
<dbReference type="InterPro" id="IPR050231">
    <property type="entry name" value="Iron_ascorbate_oxido_reductase"/>
</dbReference>
<keyword evidence="4" id="KW-1185">Reference proteome</keyword>
<dbReference type="Pfam" id="PF03171">
    <property type="entry name" value="2OG-FeII_Oxy"/>
    <property type="match status" value="1"/>
</dbReference>
<dbReference type="Proteomes" id="UP001218188">
    <property type="component" value="Unassembled WGS sequence"/>
</dbReference>
<feature type="domain" description="Fe2OG dioxygenase" evidence="2">
    <location>
        <begin position="177"/>
        <end position="291"/>
    </location>
</feature>
<dbReference type="PRINTS" id="PR00682">
    <property type="entry name" value="IPNSYNTHASE"/>
</dbReference>
<organism evidence="3 4">
    <name type="scientific">Mycena alexandri</name>
    <dbReference type="NCBI Taxonomy" id="1745969"/>
    <lineage>
        <taxon>Eukaryota</taxon>
        <taxon>Fungi</taxon>
        <taxon>Dikarya</taxon>
        <taxon>Basidiomycota</taxon>
        <taxon>Agaricomycotina</taxon>
        <taxon>Agaricomycetes</taxon>
        <taxon>Agaricomycetidae</taxon>
        <taxon>Agaricales</taxon>
        <taxon>Marasmiineae</taxon>
        <taxon>Mycenaceae</taxon>
        <taxon>Mycena</taxon>
    </lineage>
</organism>